<dbReference type="Pfam" id="PF00528">
    <property type="entry name" value="BPD_transp_1"/>
    <property type="match status" value="1"/>
</dbReference>
<gene>
    <name evidence="9" type="ORF">SAC06_00075</name>
</gene>
<organism evidence="9">
    <name type="scientific">Scrofimicrobium appendicitidis</name>
    <dbReference type="NCBI Taxonomy" id="3079930"/>
    <lineage>
        <taxon>Bacteria</taxon>
        <taxon>Bacillati</taxon>
        <taxon>Actinomycetota</taxon>
        <taxon>Actinomycetes</taxon>
        <taxon>Actinomycetales</taxon>
        <taxon>Actinomycetaceae</taxon>
        <taxon>Scrofimicrobium</taxon>
    </lineage>
</organism>
<sequence>MSEHLIPSKNIKRTRHGQDRYVSDVDETGLGAVDAVKDESAPSSMWGEAWKNLRRRPLFWIAAFIITLVLITALFPSLFSSQNPRFCELTNSLAPAGPGHPFGFDKQGCDIYSRVIYGARASVTVGLFTTLCVVIIGTVLGTLAGYFGGWVDTLNSRFTDIIFAVPLLLAAIVIMQLFAAKRNVWMVVMVLAIFGWPQIARITRGAVMAAKNEEYVTSARALGASTWRIITSHILPNAAAPIIVYATVAFGTFIVAEATLSFLGLGLPADVVSWGGDISRAQVSLRVQPMVLFYPALALALTVLSFIMMGDVVRDALDPKARKR</sequence>
<feature type="transmembrane region" description="Helical" evidence="7">
    <location>
        <begin position="292"/>
        <end position="313"/>
    </location>
</feature>
<keyword evidence="6 7" id="KW-0472">Membrane</keyword>
<dbReference type="PROSITE" id="PS50928">
    <property type="entry name" value="ABC_TM1"/>
    <property type="match status" value="1"/>
</dbReference>
<dbReference type="KEGG" id="sapp:SAC06_00075"/>
<keyword evidence="5 7" id="KW-1133">Transmembrane helix</keyword>
<evidence type="ECO:0000256" key="2">
    <source>
        <dbReference type="ARBA" id="ARBA00022448"/>
    </source>
</evidence>
<evidence type="ECO:0000256" key="1">
    <source>
        <dbReference type="ARBA" id="ARBA00004651"/>
    </source>
</evidence>
<dbReference type="InterPro" id="IPR050366">
    <property type="entry name" value="BP-dependent_transpt_permease"/>
</dbReference>
<evidence type="ECO:0000256" key="6">
    <source>
        <dbReference type="ARBA" id="ARBA00023136"/>
    </source>
</evidence>
<dbReference type="Pfam" id="PF12911">
    <property type="entry name" value="OppC_N"/>
    <property type="match status" value="1"/>
</dbReference>
<protein>
    <submittedName>
        <fullName evidence="9">ABC transporter permease</fullName>
    </submittedName>
</protein>
<dbReference type="EMBL" id="CP138335">
    <property type="protein sequence ID" value="XBW07996.1"/>
    <property type="molecule type" value="Genomic_DNA"/>
</dbReference>
<keyword evidence="2 7" id="KW-0813">Transport</keyword>
<name>A0AAU7V8M1_9ACTO</name>
<proteinExistence type="inferred from homology"/>
<feature type="transmembrane region" description="Helical" evidence="7">
    <location>
        <begin position="184"/>
        <end position="202"/>
    </location>
</feature>
<dbReference type="InterPro" id="IPR025966">
    <property type="entry name" value="OppC_N"/>
</dbReference>
<feature type="transmembrane region" description="Helical" evidence="7">
    <location>
        <begin position="242"/>
        <end position="265"/>
    </location>
</feature>
<comment type="similarity">
    <text evidence="7">Belongs to the binding-protein-dependent transport system permease family.</text>
</comment>
<feature type="transmembrane region" description="Helical" evidence="7">
    <location>
        <begin position="127"/>
        <end position="149"/>
    </location>
</feature>
<reference evidence="9" key="1">
    <citation type="submission" date="2023-11" db="EMBL/GenBank/DDBJ databases">
        <title>Scrofimicrobium hongkongense sp. nov., isolated from a patient with peritonitis.</title>
        <authorList>
            <person name="Lao H.Y."/>
            <person name="Wong A.Y.P."/>
            <person name="Ng T.L."/>
            <person name="Wong R.Y.L."/>
            <person name="Yau M.C.Y."/>
            <person name="Lam J.Y.W."/>
            <person name="Siu G.K.H."/>
        </authorList>
    </citation>
    <scope>NUCLEOTIDE SEQUENCE</scope>
    <source>
        <strain evidence="9">R131</strain>
    </source>
</reference>
<dbReference type="SUPFAM" id="SSF161098">
    <property type="entry name" value="MetI-like"/>
    <property type="match status" value="1"/>
</dbReference>
<evidence type="ECO:0000256" key="7">
    <source>
        <dbReference type="RuleBase" id="RU363032"/>
    </source>
</evidence>
<dbReference type="InterPro" id="IPR035906">
    <property type="entry name" value="MetI-like_sf"/>
</dbReference>
<dbReference type="PANTHER" id="PTHR43386:SF6">
    <property type="entry name" value="ABC TRANSPORTER PERMEASE PROTEIN"/>
    <property type="match status" value="1"/>
</dbReference>
<comment type="subcellular location">
    <subcellularLocation>
        <location evidence="1 7">Cell membrane</location>
        <topology evidence="1 7">Multi-pass membrane protein</topology>
    </subcellularLocation>
</comment>
<dbReference type="InterPro" id="IPR000515">
    <property type="entry name" value="MetI-like"/>
</dbReference>
<dbReference type="PANTHER" id="PTHR43386">
    <property type="entry name" value="OLIGOPEPTIDE TRANSPORT SYSTEM PERMEASE PROTEIN APPC"/>
    <property type="match status" value="1"/>
</dbReference>
<evidence type="ECO:0000256" key="4">
    <source>
        <dbReference type="ARBA" id="ARBA00022692"/>
    </source>
</evidence>
<dbReference type="GO" id="GO:0005886">
    <property type="term" value="C:plasma membrane"/>
    <property type="evidence" value="ECO:0007669"/>
    <property type="project" value="UniProtKB-SubCell"/>
</dbReference>
<dbReference type="CDD" id="cd06261">
    <property type="entry name" value="TM_PBP2"/>
    <property type="match status" value="1"/>
</dbReference>
<feature type="domain" description="ABC transmembrane type-1" evidence="8">
    <location>
        <begin position="119"/>
        <end position="310"/>
    </location>
</feature>
<keyword evidence="4 7" id="KW-0812">Transmembrane</keyword>
<dbReference type="RefSeq" id="WP_350258196.1">
    <property type="nucleotide sequence ID" value="NZ_CP138335.1"/>
</dbReference>
<evidence type="ECO:0000313" key="9">
    <source>
        <dbReference type="EMBL" id="XBW07996.1"/>
    </source>
</evidence>
<evidence type="ECO:0000256" key="5">
    <source>
        <dbReference type="ARBA" id="ARBA00022989"/>
    </source>
</evidence>
<accession>A0AAU7V8M1</accession>
<dbReference type="Gene3D" id="1.10.3720.10">
    <property type="entry name" value="MetI-like"/>
    <property type="match status" value="1"/>
</dbReference>
<feature type="transmembrane region" description="Helical" evidence="7">
    <location>
        <begin position="161"/>
        <end position="178"/>
    </location>
</feature>
<dbReference type="AlphaFoldDB" id="A0AAU7V8M1"/>
<dbReference type="GO" id="GO:0055085">
    <property type="term" value="P:transmembrane transport"/>
    <property type="evidence" value="ECO:0007669"/>
    <property type="project" value="InterPro"/>
</dbReference>
<evidence type="ECO:0000259" key="8">
    <source>
        <dbReference type="PROSITE" id="PS50928"/>
    </source>
</evidence>
<feature type="transmembrane region" description="Helical" evidence="7">
    <location>
        <begin position="58"/>
        <end position="79"/>
    </location>
</feature>
<keyword evidence="3" id="KW-1003">Cell membrane</keyword>
<evidence type="ECO:0000256" key="3">
    <source>
        <dbReference type="ARBA" id="ARBA00022475"/>
    </source>
</evidence>